<evidence type="ECO:0000313" key="1">
    <source>
        <dbReference type="EMBL" id="KAJ2988148.1"/>
    </source>
</evidence>
<evidence type="ECO:0000313" key="2">
    <source>
        <dbReference type="Proteomes" id="UP001143856"/>
    </source>
</evidence>
<reference evidence="1" key="1">
    <citation type="submission" date="2022-10" db="EMBL/GenBank/DDBJ databases">
        <title>Genome Sequence of Xylaria curta.</title>
        <authorList>
            <person name="Buettner E."/>
        </authorList>
    </citation>
    <scope>NUCLEOTIDE SEQUENCE</scope>
    <source>
        <strain evidence="1">Babe10</strain>
    </source>
</reference>
<dbReference type="EMBL" id="JAPDGR010000689">
    <property type="protein sequence ID" value="KAJ2988148.1"/>
    <property type="molecule type" value="Genomic_DNA"/>
</dbReference>
<organism evidence="1 2">
    <name type="scientific">Xylaria curta</name>
    <dbReference type="NCBI Taxonomy" id="42375"/>
    <lineage>
        <taxon>Eukaryota</taxon>
        <taxon>Fungi</taxon>
        <taxon>Dikarya</taxon>
        <taxon>Ascomycota</taxon>
        <taxon>Pezizomycotina</taxon>
        <taxon>Sordariomycetes</taxon>
        <taxon>Xylariomycetidae</taxon>
        <taxon>Xylariales</taxon>
        <taxon>Xylariaceae</taxon>
        <taxon>Xylaria</taxon>
    </lineage>
</organism>
<protein>
    <submittedName>
        <fullName evidence="1">Uncharacterized protein</fullName>
    </submittedName>
</protein>
<accession>A0ACC1P880</accession>
<proteinExistence type="predicted"/>
<dbReference type="Proteomes" id="UP001143856">
    <property type="component" value="Unassembled WGS sequence"/>
</dbReference>
<gene>
    <name evidence="1" type="ORF">NUW58_g4127</name>
</gene>
<comment type="caution">
    <text evidence="1">The sequence shown here is derived from an EMBL/GenBank/DDBJ whole genome shotgun (WGS) entry which is preliminary data.</text>
</comment>
<keyword evidence="2" id="KW-1185">Reference proteome</keyword>
<sequence>MSHHLTQKRVFQNGIGYFADQDYDIHTKKPCLPAKVDIARLPDIIRPLDIRNDAKFLQPSKSENICFGMLKDIPIRLNYRQDTYDCTLDKLNSDRNRFATLQLDFQEDRCDILINSVRIATMGAKTHHALSSLSPAAVLSYNGIVLQSELRQKLAATTKSSGIQPSKTNCNIALIIYGPRSTKDTLAKELARFRLFLQHPVPMPEGVAYENPQYLSTATSSFGNGAILPPIPIELFRQDSSRTSTPDADKSTTIAAVLDNLPQHEYVGNIDIDSRIKTVLLNHQIEAVNFLMSRESTEKQRKILWKLETSNSQKPIHTITGSTSSKPNDILGGILGDASMARAAEFVSGFSKTDSPITMSPAPVSSTLVVVPSVLLLDAWMDEIERHVVPGTLSIYKYHGPNRKLPSSSPLPYDIILSTYGTVAADFSRGGGVLTCFHWYRLILDEAHIIRNWSTKQFKAIQGLSTLIRWCITGTPVQNSLKDLASLVTFLRVPLLDDPAIFRKHIEGTRNTINGVTKTNYRNLRHLLESICLRRCTSSILSSLGVSFTEHRLHLSEGERKGYNELSILCGQYIKAAVNGKLPEAGNKSILFAVLRLRVFCNIGILGPMGRLLNDIEDEDQLMPDEMISLLQQCGQAVCTSCKTEVSSSDTDANFGKQQDAAHGGLKCRECTQRALSTQHKRKASNDLEKPPVFVGDDVMQAIRSGHDHASVSTEDISHQTSYPSKLLSLLKDVTANSGQDKSIVFSFWKRSLDLVEKLFTERGIIFGRVDGSIHPSKRSEVLKKFQEDSSIRVLLMTIGTGAVGLNNLSVASRVHILEPQWNPSIEDQAIGRVARLGQSKKVTVIRYIVKNTIEEVK</sequence>
<name>A0ACC1P880_9PEZI</name>